<dbReference type="Gene3D" id="3.30.40.10">
    <property type="entry name" value="Zinc/RING finger domain, C3HC4 (zinc finger)"/>
    <property type="match status" value="1"/>
</dbReference>
<dbReference type="InterPro" id="IPR003613">
    <property type="entry name" value="Ubox_domain"/>
</dbReference>
<dbReference type="EMBL" id="PYDT01000009">
    <property type="protein sequence ID" value="THU50271.1"/>
    <property type="molecule type" value="Genomic_DNA"/>
</dbReference>
<dbReference type="GO" id="GO:0016567">
    <property type="term" value="P:protein ubiquitination"/>
    <property type="evidence" value="ECO:0007669"/>
    <property type="project" value="UniProtKB-UniRule"/>
</dbReference>
<dbReference type="InterPro" id="IPR013083">
    <property type="entry name" value="Znf_RING/FYVE/PHD"/>
</dbReference>
<name>A0A4S8IP42_MUSBA</name>
<dbReference type="InterPro" id="IPR011989">
    <property type="entry name" value="ARM-like"/>
</dbReference>
<sequence length="433" mass="45284">MGRKEERPGQALEVKIPSLFRCPISLDVMRSPVSLCTGVTYDRASIQRWLESGNTTCPATMLPLPSTDLVPNLTLQRLIHLWSSSAAPAPLVPRRLARDLLHELSSVSISAGASSTSGPPPPPLPLSSPAASPGTSYTSSLPFLSPLGTMISCPRSSSSPSSSPPTMSNRSRRTTSVFALILTSDFIDDCNKKIAIADLVSDIDLSVSALIRVLRDGDSLESQIDAASVLDAIIAASDSEAKVLIAEKEELVRELIRLIGPSDEKGATMDRRAVEAGLGCLAGISARAGPAGVVPALARVLRADPAVAPQATARRALRVMEAAAGCAEGRAAICEDGADAATAVVGRMVKAGREGGEAAVAVLWSVCHAFRDRRAVEAVAATEGGATKLLLLMQTGCSPAAREMAVDLLKIFRVSSNCLLSGYDTNTIHITPF</sequence>
<dbReference type="GO" id="GO:0061630">
    <property type="term" value="F:ubiquitin protein ligase activity"/>
    <property type="evidence" value="ECO:0007669"/>
    <property type="project" value="UniProtKB-UniRule"/>
</dbReference>
<keyword evidence="3 5" id="KW-0808">Transferase</keyword>
<dbReference type="Pfam" id="PF25598">
    <property type="entry name" value="ARM_PUB"/>
    <property type="match status" value="1"/>
</dbReference>
<comment type="caution">
    <text evidence="8">The sequence shown here is derived from an EMBL/GenBank/DDBJ whole genome shotgun (WGS) entry which is preliminary data.</text>
</comment>
<evidence type="ECO:0000313" key="8">
    <source>
        <dbReference type="EMBL" id="THU50271.1"/>
    </source>
</evidence>
<dbReference type="InterPro" id="IPR058678">
    <property type="entry name" value="ARM_PUB"/>
</dbReference>
<dbReference type="PANTHER" id="PTHR22849">
    <property type="entry name" value="WDSAM1 PROTEIN"/>
    <property type="match status" value="1"/>
</dbReference>
<evidence type="ECO:0000256" key="5">
    <source>
        <dbReference type="RuleBase" id="RU369093"/>
    </source>
</evidence>
<feature type="region of interest" description="Disordered" evidence="6">
    <location>
        <begin position="152"/>
        <end position="171"/>
    </location>
</feature>
<dbReference type="PANTHER" id="PTHR22849:SF162">
    <property type="entry name" value="U-BOX DOMAIN-CONTAINING PROTEIN"/>
    <property type="match status" value="1"/>
</dbReference>
<dbReference type="PROSITE" id="PS51698">
    <property type="entry name" value="U_BOX"/>
    <property type="match status" value="1"/>
</dbReference>
<gene>
    <name evidence="8" type="ORF">C4D60_Mb06t18430</name>
</gene>
<dbReference type="SUPFAM" id="SSF57850">
    <property type="entry name" value="RING/U-box"/>
    <property type="match status" value="1"/>
</dbReference>
<comment type="pathway">
    <text evidence="2 5">Protein modification; protein ubiquitination.</text>
</comment>
<evidence type="ECO:0000256" key="3">
    <source>
        <dbReference type="ARBA" id="ARBA00022679"/>
    </source>
</evidence>
<dbReference type="InterPro" id="IPR016024">
    <property type="entry name" value="ARM-type_fold"/>
</dbReference>
<protein>
    <recommendedName>
        <fullName evidence="5 7">U-box domain-containing protein</fullName>
        <ecNumber evidence="5">2.3.2.27</ecNumber>
    </recommendedName>
    <alternativeName>
        <fullName evidence="5">RING-type E3 ubiquitin transferase PUB</fullName>
    </alternativeName>
</protein>
<dbReference type="SMART" id="SM00504">
    <property type="entry name" value="Ubox"/>
    <property type="match status" value="1"/>
</dbReference>
<dbReference type="SUPFAM" id="SSF48371">
    <property type="entry name" value="ARM repeat"/>
    <property type="match status" value="1"/>
</dbReference>
<dbReference type="CDD" id="cd16664">
    <property type="entry name" value="RING-Ubox_PUB"/>
    <property type="match status" value="1"/>
</dbReference>
<dbReference type="Proteomes" id="UP000317650">
    <property type="component" value="Chromosome 6"/>
</dbReference>
<reference evidence="8 9" key="1">
    <citation type="journal article" date="2019" name="Nat. Plants">
        <title>Genome sequencing of Musa balbisiana reveals subgenome evolution and function divergence in polyploid bananas.</title>
        <authorList>
            <person name="Yao X."/>
        </authorList>
    </citation>
    <scope>NUCLEOTIDE SEQUENCE [LARGE SCALE GENOMIC DNA]</scope>
    <source>
        <strain evidence="9">cv. DH-PKW</strain>
        <tissue evidence="8">Leaves</tissue>
    </source>
</reference>
<dbReference type="AlphaFoldDB" id="A0A4S8IP42"/>
<comment type="catalytic activity">
    <reaction evidence="1 5">
        <text>S-ubiquitinyl-[E2 ubiquitin-conjugating enzyme]-L-cysteine + [acceptor protein]-L-lysine = [E2 ubiquitin-conjugating enzyme]-L-cysteine + N(6)-ubiquitinyl-[acceptor protein]-L-lysine.</text>
        <dbReference type="EC" id="2.3.2.27"/>
    </reaction>
</comment>
<evidence type="ECO:0000256" key="1">
    <source>
        <dbReference type="ARBA" id="ARBA00000900"/>
    </source>
</evidence>
<dbReference type="Pfam" id="PF04564">
    <property type="entry name" value="U-box"/>
    <property type="match status" value="1"/>
</dbReference>
<evidence type="ECO:0000256" key="4">
    <source>
        <dbReference type="ARBA" id="ARBA00022786"/>
    </source>
</evidence>
<organism evidence="8 9">
    <name type="scientific">Musa balbisiana</name>
    <name type="common">Banana</name>
    <dbReference type="NCBI Taxonomy" id="52838"/>
    <lineage>
        <taxon>Eukaryota</taxon>
        <taxon>Viridiplantae</taxon>
        <taxon>Streptophyta</taxon>
        <taxon>Embryophyta</taxon>
        <taxon>Tracheophyta</taxon>
        <taxon>Spermatophyta</taxon>
        <taxon>Magnoliopsida</taxon>
        <taxon>Liliopsida</taxon>
        <taxon>Zingiberales</taxon>
        <taxon>Musaceae</taxon>
        <taxon>Musa</taxon>
    </lineage>
</organism>
<accession>A0A4S8IP42</accession>
<dbReference type="FunFam" id="3.30.40.10:FF:000442">
    <property type="entry name" value="RING-type E3 ubiquitin transferase"/>
    <property type="match status" value="1"/>
</dbReference>
<proteinExistence type="predicted"/>
<comment type="function">
    <text evidence="5">Functions as an E3 ubiquitin ligase.</text>
</comment>
<keyword evidence="4 5" id="KW-0833">Ubl conjugation pathway</keyword>
<feature type="region of interest" description="Disordered" evidence="6">
    <location>
        <begin position="111"/>
        <end position="133"/>
    </location>
</feature>
<dbReference type="InterPro" id="IPR045185">
    <property type="entry name" value="PUB22/23/24-like"/>
</dbReference>
<dbReference type="UniPathway" id="UPA00143"/>
<feature type="compositionally biased region" description="Low complexity" evidence="6">
    <location>
        <begin position="152"/>
        <end position="169"/>
    </location>
</feature>
<dbReference type="Gene3D" id="1.25.10.10">
    <property type="entry name" value="Leucine-rich Repeat Variant"/>
    <property type="match status" value="1"/>
</dbReference>
<keyword evidence="9" id="KW-1185">Reference proteome</keyword>
<dbReference type="InterPro" id="IPR045210">
    <property type="entry name" value="RING-Ubox_PUB"/>
</dbReference>
<dbReference type="EC" id="2.3.2.27" evidence="5"/>
<evidence type="ECO:0000256" key="6">
    <source>
        <dbReference type="SAM" id="MobiDB-lite"/>
    </source>
</evidence>
<evidence type="ECO:0000256" key="2">
    <source>
        <dbReference type="ARBA" id="ARBA00004906"/>
    </source>
</evidence>
<dbReference type="STRING" id="52838.A0A4S8IP42"/>
<feature type="domain" description="U-box" evidence="7">
    <location>
        <begin position="15"/>
        <end position="89"/>
    </location>
</feature>
<evidence type="ECO:0000313" key="9">
    <source>
        <dbReference type="Proteomes" id="UP000317650"/>
    </source>
</evidence>
<evidence type="ECO:0000259" key="7">
    <source>
        <dbReference type="PROSITE" id="PS51698"/>
    </source>
</evidence>